<comment type="pathway">
    <text evidence="1">Lipid metabolism; fatty acid beta-oxidation.</text>
</comment>
<comment type="caution">
    <text evidence="13">The sequence shown here is derived from an EMBL/GenBank/DDBJ whole genome shotgun (WGS) entry which is preliminary data.</text>
</comment>
<evidence type="ECO:0000256" key="3">
    <source>
        <dbReference type="ARBA" id="ARBA00022832"/>
    </source>
</evidence>
<keyword evidence="7" id="KW-0443">Lipid metabolism</keyword>
<dbReference type="PANTHER" id="PTHR43612:SF3">
    <property type="entry name" value="TRIFUNCTIONAL ENZYME SUBUNIT ALPHA, MITOCHONDRIAL"/>
    <property type="match status" value="1"/>
</dbReference>
<dbReference type="Proteomes" id="UP000023842">
    <property type="component" value="Unassembled WGS sequence"/>
</dbReference>
<dbReference type="Gene3D" id="3.90.226.10">
    <property type="entry name" value="2-enoyl-CoA Hydratase, Chain A, domain 1"/>
    <property type="match status" value="1"/>
</dbReference>
<sequence>MTDAIRYEKGQDNIVVLTMDMPGQSANTMNAVYREAMGQIVDRLEAEKDSITGVIVTSAKKTFFAGGDLGELIKVTQAEAQDFYAMILKIKGQLRRLETLGKPVVAAINGAALGGGWEIALACHHRIALNESHVQLGLPEVTLGLLPGGGGVVRMVRLLGLEKALPYLAEGKKVRPDAALKAGLIHDLASDRDEMLAKARAWIAANPSAKQPWDVQGYKIPGGTPSSPNVAQMLAIAPSVLRDKTKGCFPAPEKIMCAAVEGAQVDFDTAQIIEARYFTELTCGQVAKNMIGTFWFQLNEINAGGSRPQGYEKSVTKKVGVLGAGMMGAGIAYVSAAAGIEVVLKDVSLEAAEKGKAYSAKLLDKKVSKGHMNAEQREAFLALIKATDSEADFAGCDLIIEAVFEDRALKGKVTAAAEAAALSEAVIASNTSTLPITGLATAVAKPEKFIGLHFFSPVDKMPLVEIIRGEKTSEETLARGFDYVMQIKKTPIVVNDSRGFFTSRVFGTFTNEGLAMLGEGVSAAMIENEARKAGMPVGPLAISDEVSMSLMNHIRQQTIKDLAAEGKAIPEHPAFAVIDLMLNEYKRPGKAAGMGFYDYPAAGAPAAGGKKHLWPELRARFEKADAQISQEDVRDRILFIQAIETVRCVEEGVLKSVADANIGSIFGIGFAAWTGGALQFINQYGVKDFVARAQYLAEQYGERFLPPALLLEKAAKNETF</sequence>
<dbReference type="PANTHER" id="PTHR43612">
    <property type="entry name" value="TRIFUNCTIONAL ENZYME SUBUNIT ALPHA"/>
    <property type="match status" value="1"/>
</dbReference>
<name>A0ABP3BZF7_9GAMM</name>
<feature type="domain" description="3-hydroxyacyl-CoA dehydrogenase C-terminal" evidence="11">
    <location>
        <begin position="499"/>
        <end position="599"/>
    </location>
</feature>
<evidence type="ECO:0000256" key="9">
    <source>
        <dbReference type="ARBA" id="ARBA00023268"/>
    </source>
</evidence>
<keyword evidence="9" id="KW-0511">Multifunctional enzyme</keyword>
<evidence type="ECO:0000256" key="1">
    <source>
        <dbReference type="ARBA" id="ARBA00005005"/>
    </source>
</evidence>
<evidence type="ECO:0000259" key="11">
    <source>
        <dbReference type="Pfam" id="PF00725"/>
    </source>
</evidence>
<dbReference type="InterPro" id="IPR036291">
    <property type="entry name" value="NAD(P)-bd_dom_sf"/>
</dbReference>
<accession>A0ABP3BZF7</accession>
<dbReference type="InterPro" id="IPR050136">
    <property type="entry name" value="FA_oxidation_alpha_subunit"/>
</dbReference>
<keyword evidence="14" id="KW-1185">Reference proteome</keyword>
<dbReference type="Pfam" id="PF00725">
    <property type="entry name" value="3HCDH"/>
    <property type="match status" value="1"/>
</dbReference>
<evidence type="ECO:0000256" key="2">
    <source>
        <dbReference type="ARBA" id="ARBA00007005"/>
    </source>
</evidence>
<organism evidence="13 14">
    <name type="scientific">Ectopseudomonas composti</name>
    <dbReference type="NCBI Taxonomy" id="658457"/>
    <lineage>
        <taxon>Bacteria</taxon>
        <taxon>Pseudomonadati</taxon>
        <taxon>Pseudomonadota</taxon>
        <taxon>Gammaproteobacteria</taxon>
        <taxon>Pseudomonadales</taxon>
        <taxon>Pseudomonadaceae</taxon>
        <taxon>Ectopseudomonas</taxon>
    </lineage>
</organism>
<reference evidence="14" key="1">
    <citation type="journal article" date="2014" name="Genome Announc.">
        <title>Draft Genome Sequence of the algae degrading bacterium Pseudomonas mendocina AD6.</title>
        <authorList>
            <person name="Barney B.M."/>
            <person name="Lenneman E.M."/>
        </authorList>
    </citation>
    <scope>NUCLEOTIDE SEQUENCE [LARGE SCALE GENOMIC DNA]</scope>
    <source>
        <strain evidence="14">AD6</strain>
    </source>
</reference>
<dbReference type="SUPFAM" id="SSF51735">
    <property type="entry name" value="NAD(P)-binding Rossmann-fold domains"/>
    <property type="match status" value="1"/>
</dbReference>
<keyword evidence="4" id="KW-0442">Lipid degradation</keyword>
<dbReference type="RefSeq" id="WP_036999940.1">
    <property type="nucleotide sequence ID" value="NZ_JFJN01000014.1"/>
</dbReference>
<dbReference type="InterPro" id="IPR001753">
    <property type="entry name" value="Enoyl-CoA_hydra/iso"/>
</dbReference>
<proteinExistence type="inferred from homology"/>
<dbReference type="CDD" id="cd06558">
    <property type="entry name" value="crotonase-like"/>
    <property type="match status" value="1"/>
</dbReference>
<evidence type="ECO:0000256" key="4">
    <source>
        <dbReference type="ARBA" id="ARBA00022963"/>
    </source>
</evidence>
<protein>
    <submittedName>
        <fullName evidence="13">3-hydroxyacyl-CoA dehydrogenase</fullName>
    </submittedName>
</protein>
<dbReference type="InterPro" id="IPR008927">
    <property type="entry name" value="6-PGluconate_DH-like_C_sf"/>
</dbReference>
<dbReference type="InterPro" id="IPR029045">
    <property type="entry name" value="ClpP/crotonase-like_dom_sf"/>
</dbReference>
<gene>
    <name evidence="13" type="ORF">AU05_04775</name>
</gene>
<keyword evidence="6" id="KW-0520">NAD</keyword>
<dbReference type="SUPFAM" id="SSF52096">
    <property type="entry name" value="ClpP/crotonase"/>
    <property type="match status" value="1"/>
</dbReference>
<dbReference type="Gene3D" id="3.40.50.720">
    <property type="entry name" value="NAD(P)-binding Rossmann-like Domain"/>
    <property type="match status" value="1"/>
</dbReference>
<evidence type="ECO:0000256" key="10">
    <source>
        <dbReference type="ARBA" id="ARBA00049556"/>
    </source>
</evidence>
<comment type="catalytic activity">
    <reaction evidence="10">
        <text>a (3S)-3-hydroxyacyl-CoA + NAD(+) = a 3-oxoacyl-CoA + NADH + H(+)</text>
        <dbReference type="Rhea" id="RHEA:22432"/>
        <dbReference type="ChEBI" id="CHEBI:15378"/>
        <dbReference type="ChEBI" id="CHEBI:57318"/>
        <dbReference type="ChEBI" id="CHEBI:57540"/>
        <dbReference type="ChEBI" id="CHEBI:57945"/>
        <dbReference type="ChEBI" id="CHEBI:90726"/>
        <dbReference type="EC" id="1.1.1.35"/>
    </reaction>
</comment>
<evidence type="ECO:0000313" key="14">
    <source>
        <dbReference type="Proteomes" id="UP000023842"/>
    </source>
</evidence>
<dbReference type="InterPro" id="IPR006108">
    <property type="entry name" value="3HC_DH_C"/>
</dbReference>
<evidence type="ECO:0000256" key="8">
    <source>
        <dbReference type="ARBA" id="ARBA00023239"/>
    </source>
</evidence>
<evidence type="ECO:0000256" key="6">
    <source>
        <dbReference type="ARBA" id="ARBA00023027"/>
    </source>
</evidence>
<evidence type="ECO:0000256" key="7">
    <source>
        <dbReference type="ARBA" id="ARBA00023098"/>
    </source>
</evidence>
<evidence type="ECO:0000259" key="12">
    <source>
        <dbReference type="Pfam" id="PF02737"/>
    </source>
</evidence>
<keyword evidence="8" id="KW-0456">Lyase</keyword>
<evidence type="ECO:0000256" key="5">
    <source>
        <dbReference type="ARBA" id="ARBA00023002"/>
    </source>
</evidence>
<keyword evidence="3" id="KW-0276">Fatty acid metabolism</keyword>
<evidence type="ECO:0000313" key="13">
    <source>
        <dbReference type="EMBL" id="EZH82849.1"/>
    </source>
</evidence>
<dbReference type="SUPFAM" id="SSF48179">
    <property type="entry name" value="6-phosphogluconate dehydrogenase C-terminal domain-like"/>
    <property type="match status" value="2"/>
</dbReference>
<keyword evidence="5" id="KW-0560">Oxidoreductase</keyword>
<dbReference type="InterPro" id="IPR006176">
    <property type="entry name" value="3-OHacyl-CoA_DH_NAD-bd"/>
</dbReference>
<comment type="similarity">
    <text evidence="2">In the central section; belongs to the 3-hydroxyacyl-CoA dehydrogenase family.</text>
</comment>
<dbReference type="Gene3D" id="1.10.1040.50">
    <property type="match status" value="1"/>
</dbReference>
<dbReference type="Pfam" id="PF00378">
    <property type="entry name" value="ECH_1"/>
    <property type="match status" value="1"/>
</dbReference>
<dbReference type="EMBL" id="JFJN01000014">
    <property type="protein sequence ID" value="EZH82849.1"/>
    <property type="molecule type" value="Genomic_DNA"/>
</dbReference>
<dbReference type="Pfam" id="PF02737">
    <property type="entry name" value="3HCDH_N"/>
    <property type="match status" value="1"/>
</dbReference>
<feature type="domain" description="3-hydroxyacyl-CoA dehydrogenase NAD binding" evidence="12">
    <location>
        <begin position="318"/>
        <end position="496"/>
    </location>
</feature>